<evidence type="ECO:0000313" key="1">
    <source>
        <dbReference type="EMBL" id="MEE6041156.1"/>
    </source>
</evidence>
<dbReference type="AlphaFoldDB" id="A0AAE5WI27"/>
<protein>
    <submittedName>
        <fullName evidence="2">Uncharacterized protein</fullName>
    </submittedName>
</protein>
<dbReference type="Proteomes" id="UP001347884">
    <property type="component" value="Unassembled WGS sequence"/>
</dbReference>
<evidence type="ECO:0000313" key="4">
    <source>
        <dbReference type="Proteomes" id="UP001347884"/>
    </source>
</evidence>
<evidence type="ECO:0000313" key="3">
    <source>
        <dbReference type="Proteomes" id="UP000247594"/>
    </source>
</evidence>
<organism evidence="2 3">
    <name type="scientific">Avibacterium paragallinarum</name>
    <name type="common">Haemophilus gallinarum</name>
    <dbReference type="NCBI Taxonomy" id="728"/>
    <lineage>
        <taxon>Bacteria</taxon>
        <taxon>Pseudomonadati</taxon>
        <taxon>Pseudomonadota</taxon>
        <taxon>Gammaproteobacteria</taxon>
        <taxon>Pasteurellales</taxon>
        <taxon>Pasteurellaceae</taxon>
        <taxon>Avibacterium</taxon>
    </lineage>
</organism>
<reference evidence="1" key="3">
    <citation type="submission" date="2022-05" db="EMBL/GenBank/DDBJ databases">
        <authorList>
            <person name="Chen Y."/>
            <person name="Zhu J."/>
            <person name="Zhu K."/>
        </authorList>
    </citation>
    <scope>NUCLEOTIDE SEQUENCE</scope>
    <source>
        <strain evidence="1">AV25</strain>
    </source>
</reference>
<evidence type="ECO:0000313" key="2">
    <source>
        <dbReference type="EMBL" id="PXZ38813.1"/>
    </source>
</evidence>
<accession>A0AAE5WI27</accession>
<proteinExistence type="predicted"/>
<dbReference type="RefSeq" id="WP_110479572.1">
    <property type="nucleotide sequence ID" value="NZ_CP081939.1"/>
</dbReference>
<reference evidence="2 3" key="1">
    <citation type="submission" date="2018-06" db="EMBL/GenBank/DDBJ databases">
        <authorList>
            <person name="Teymurazov M."/>
            <person name="Kislichkina A."/>
            <person name="Abaymova A."/>
            <person name="Mukhina T."/>
            <person name="Mayskaya N."/>
            <person name="Svetoch E."/>
            <person name="Bogun A."/>
        </authorList>
    </citation>
    <scope>NUCLEOTIDE SEQUENCE [LARGE SCALE GENOMIC DNA]</scope>
    <source>
        <strain evidence="2 3">SCPM-O-B-8406</strain>
    </source>
</reference>
<reference evidence="1 4" key="2">
    <citation type="journal article" date="2022" name="Front. Microbiol.">
        <title>Commensal bacteria contribute to the growth of multidrug-resistant Avibacterium paragallinarum in chickens.</title>
        <authorList>
            <person name="Zhu J."/>
            <person name="Chen Y."/>
            <person name="Wu Y."/>
            <person name="Wang Y."/>
            <person name="Zhu K."/>
        </authorList>
    </citation>
    <scope>NUCLEOTIDE SEQUENCE [LARGE SCALE GENOMIC DNA]</scope>
    <source>
        <strain evidence="1 4">AV25</strain>
    </source>
</reference>
<dbReference type="EMBL" id="QJPJ01000010">
    <property type="protein sequence ID" value="PXZ38813.1"/>
    <property type="molecule type" value="Genomic_DNA"/>
</dbReference>
<name>A0AAE5WI27_AVIPA</name>
<sequence length="122" mass="14449">MKDYTNLICYEIATRIESENPQSIVPYLSPELDFKTDQDAPHLLYVVRKLFFKEGTNDEAYMREMERLYIERIIKRHQLSASVKTVEVEHSEIIPFPTRFIAKYNPVCFSFYKSEEDANEDA</sequence>
<keyword evidence="4" id="KW-1185">Reference proteome</keyword>
<dbReference type="Proteomes" id="UP000247594">
    <property type="component" value="Unassembled WGS sequence"/>
</dbReference>
<gene>
    <name evidence="2" type="ORF">DM482_07375</name>
    <name evidence="1" type="ORF">M5S13_04520</name>
</gene>
<comment type="caution">
    <text evidence="2">The sequence shown here is derived from an EMBL/GenBank/DDBJ whole genome shotgun (WGS) entry which is preliminary data.</text>
</comment>
<dbReference type="EMBL" id="JAMDKF010000007">
    <property type="protein sequence ID" value="MEE6041156.1"/>
    <property type="molecule type" value="Genomic_DNA"/>
</dbReference>